<reference evidence="5" key="2">
    <citation type="submission" date="2010-05" db="EMBL/GenBank/DDBJ databases">
        <title>The genome sequence of Magnaporthe poae strain ATCC 64411.</title>
        <authorList>
            <person name="Ma L.-J."/>
            <person name="Dead R."/>
            <person name="Young S."/>
            <person name="Zeng Q."/>
            <person name="Koehrsen M."/>
            <person name="Alvarado L."/>
            <person name="Berlin A."/>
            <person name="Chapman S.B."/>
            <person name="Chen Z."/>
            <person name="Freedman E."/>
            <person name="Gellesch M."/>
            <person name="Goldberg J."/>
            <person name="Griggs A."/>
            <person name="Gujja S."/>
            <person name="Heilman E.R."/>
            <person name="Heiman D."/>
            <person name="Hepburn T."/>
            <person name="Howarth C."/>
            <person name="Jen D."/>
            <person name="Larson L."/>
            <person name="Mehta T."/>
            <person name="Neiman D."/>
            <person name="Pearson M."/>
            <person name="Roberts A."/>
            <person name="Saif S."/>
            <person name="Shea T."/>
            <person name="Shenoy N."/>
            <person name="Sisk P."/>
            <person name="Stolte C."/>
            <person name="Sykes S."/>
            <person name="Walk T."/>
            <person name="White J."/>
            <person name="Yandava C."/>
            <person name="Haas B."/>
            <person name="Nusbaum C."/>
            <person name="Birren B."/>
        </authorList>
    </citation>
    <scope>NUCLEOTIDE SEQUENCE [LARGE SCALE GENOMIC DNA]</scope>
    <source>
        <strain evidence="5">ATCC 64411 / 73-15</strain>
    </source>
</reference>
<evidence type="ECO:0000256" key="1">
    <source>
        <dbReference type="SAM" id="MobiDB-lite"/>
    </source>
</evidence>
<protein>
    <submittedName>
        <fullName evidence="3 4">Uncharacterized protein</fullName>
    </submittedName>
</protein>
<name>A0A0C4E2C9_MAGP6</name>
<reference evidence="3" key="3">
    <citation type="submission" date="2011-03" db="EMBL/GenBank/DDBJ databases">
        <title>Annotation of Magnaporthe poae ATCC 64411.</title>
        <authorList>
            <person name="Ma L.-J."/>
            <person name="Dead R."/>
            <person name="Young S.K."/>
            <person name="Zeng Q."/>
            <person name="Gargeya S."/>
            <person name="Fitzgerald M."/>
            <person name="Haas B."/>
            <person name="Abouelleil A."/>
            <person name="Alvarado L."/>
            <person name="Arachchi H.M."/>
            <person name="Berlin A."/>
            <person name="Brown A."/>
            <person name="Chapman S.B."/>
            <person name="Chen Z."/>
            <person name="Dunbar C."/>
            <person name="Freedman E."/>
            <person name="Gearin G."/>
            <person name="Gellesch M."/>
            <person name="Goldberg J."/>
            <person name="Griggs A."/>
            <person name="Gujja S."/>
            <person name="Heiman D."/>
            <person name="Howarth C."/>
            <person name="Larson L."/>
            <person name="Lui A."/>
            <person name="MacDonald P.J.P."/>
            <person name="Mehta T."/>
            <person name="Montmayeur A."/>
            <person name="Murphy C."/>
            <person name="Neiman D."/>
            <person name="Pearson M."/>
            <person name="Priest M."/>
            <person name="Roberts A."/>
            <person name="Saif S."/>
            <person name="Shea T."/>
            <person name="Shenoy N."/>
            <person name="Sisk P."/>
            <person name="Stolte C."/>
            <person name="Sykes S."/>
            <person name="Yandava C."/>
            <person name="Wortman J."/>
            <person name="Nusbaum C."/>
            <person name="Birren B."/>
        </authorList>
    </citation>
    <scope>NUCLEOTIDE SEQUENCE</scope>
    <source>
        <strain evidence="3">ATCC 64411</strain>
    </source>
</reference>
<organism evidence="4 5">
    <name type="scientific">Magnaporthiopsis poae (strain ATCC 64411 / 73-15)</name>
    <name type="common">Kentucky bluegrass fungus</name>
    <name type="synonym">Magnaporthe poae</name>
    <dbReference type="NCBI Taxonomy" id="644358"/>
    <lineage>
        <taxon>Eukaryota</taxon>
        <taxon>Fungi</taxon>
        <taxon>Dikarya</taxon>
        <taxon>Ascomycota</taxon>
        <taxon>Pezizomycotina</taxon>
        <taxon>Sordariomycetes</taxon>
        <taxon>Sordariomycetidae</taxon>
        <taxon>Magnaporthales</taxon>
        <taxon>Magnaporthaceae</taxon>
        <taxon>Magnaporthiopsis</taxon>
    </lineage>
</organism>
<feature type="compositionally biased region" description="Low complexity" evidence="1">
    <location>
        <begin position="130"/>
        <end position="171"/>
    </location>
</feature>
<dbReference type="EMBL" id="ADBL01001593">
    <property type="status" value="NOT_ANNOTATED_CDS"/>
    <property type="molecule type" value="Genomic_DNA"/>
</dbReference>
<evidence type="ECO:0000313" key="3">
    <source>
        <dbReference type="EMBL" id="KLU87566.1"/>
    </source>
</evidence>
<feature type="region of interest" description="Disordered" evidence="1">
    <location>
        <begin position="115"/>
        <end position="171"/>
    </location>
</feature>
<dbReference type="VEuPathDB" id="FungiDB:MAPG_06563"/>
<accession>A0A0C4E2C9</accession>
<feature type="chain" id="PRO_5009385624" evidence="2">
    <location>
        <begin position="21"/>
        <end position="198"/>
    </location>
</feature>
<dbReference type="eggNOG" id="ENOG502RMIV">
    <property type="taxonomic scope" value="Eukaryota"/>
</dbReference>
<proteinExistence type="predicted"/>
<dbReference type="EMBL" id="GL876970">
    <property type="protein sequence ID" value="KLU87566.1"/>
    <property type="molecule type" value="Genomic_DNA"/>
</dbReference>
<gene>
    <name evidence="3" type="ORF">MAPG_06563</name>
</gene>
<keyword evidence="5" id="KW-1185">Reference proteome</keyword>
<dbReference type="OrthoDB" id="10540198at2759"/>
<sequence>MYLSTGTLTILLLSAGQALGSGALQDRSDPNDLELAIQGLVATYVPKDVYTRATAAIPGLVPDATAPADAVLISALAAETPPAWLSAVFGPDDDAGGFYQRALVSEVSNLRAAAGAAAGATPPPPPAPAPSAENTAAAPPAESTAPPVTAAGDAGENGSNANGNGTEATSTSSTGAAVTIMADLAGVLGVAGLAAVAL</sequence>
<reference evidence="3" key="1">
    <citation type="submission" date="2010-05" db="EMBL/GenBank/DDBJ databases">
        <title>The Genome Sequence of Magnaporthe poae strain ATCC 64411.</title>
        <authorList>
            <consortium name="The Broad Institute Genome Sequencing Platform"/>
            <consortium name="Broad Institute Genome Sequencing Center for Infectious Disease"/>
            <person name="Ma L.-J."/>
            <person name="Dead R."/>
            <person name="Young S."/>
            <person name="Zeng Q."/>
            <person name="Koehrsen M."/>
            <person name="Alvarado L."/>
            <person name="Berlin A."/>
            <person name="Chapman S.B."/>
            <person name="Chen Z."/>
            <person name="Freedman E."/>
            <person name="Gellesch M."/>
            <person name="Goldberg J."/>
            <person name="Griggs A."/>
            <person name="Gujja S."/>
            <person name="Heilman E.R."/>
            <person name="Heiman D."/>
            <person name="Hepburn T."/>
            <person name="Howarth C."/>
            <person name="Jen D."/>
            <person name="Larson L."/>
            <person name="Mehta T."/>
            <person name="Neiman D."/>
            <person name="Pearson M."/>
            <person name="Roberts A."/>
            <person name="Saif S."/>
            <person name="Shea T."/>
            <person name="Shenoy N."/>
            <person name="Sisk P."/>
            <person name="Stolte C."/>
            <person name="Sykes S."/>
            <person name="Walk T."/>
            <person name="White J."/>
            <person name="Yandava C."/>
            <person name="Haas B."/>
            <person name="Nusbaum C."/>
            <person name="Birren B."/>
        </authorList>
    </citation>
    <scope>NUCLEOTIDE SEQUENCE</scope>
    <source>
        <strain evidence="3">ATCC 64411</strain>
    </source>
</reference>
<feature type="signal peptide" evidence="2">
    <location>
        <begin position="1"/>
        <end position="20"/>
    </location>
</feature>
<keyword evidence="2" id="KW-0732">Signal</keyword>
<dbReference type="Proteomes" id="UP000011715">
    <property type="component" value="Unassembled WGS sequence"/>
</dbReference>
<reference evidence="4" key="4">
    <citation type="journal article" date="2015" name="G3 (Bethesda)">
        <title>Genome sequences of three phytopathogenic species of the Magnaporthaceae family of fungi.</title>
        <authorList>
            <person name="Okagaki L.H."/>
            <person name="Nunes C.C."/>
            <person name="Sailsbery J."/>
            <person name="Clay B."/>
            <person name="Brown D."/>
            <person name="John T."/>
            <person name="Oh Y."/>
            <person name="Young N."/>
            <person name="Fitzgerald M."/>
            <person name="Haas B.J."/>
            <person name="Zeng Q."/>
            <person name="Young S."/>
            <person name="Adiconis X."/>
            <person name="Fan L."/>
            <person name="Levin J.Z."/>
            <person name="Mitchell T.K."/>
            <person name="Okubara P.A."/>
            <person name="Farman M.L."/>
            <person name="Kohn L.M."/>
            <person name="Birren B."/>
            <person name="Ma L.-J."/>
            <person name="Dean R.A."/>
        </authorList>
    </citation>
    <scope>NUCLEOTIDE SEQUENCE</scope>
    <source>
        <strain evidence="4">ATCC 64411 / 73-15</strain>
    </source>
</reference>
<evidence type="ECO:0000313" key="5">
    <source>
        <dbReference type="Proteomes" id="UP000011715"/>
    </source>
</evidence>
<reference evidence="4" key="5">
    <citation type="submission" date="2015-06" db="UniProtKB">
        <authorList>
            <consortium name="EnsemblFungi"/>
        </authorList>
    </citation>
    <scope>IDENTIFICATION</scope>
    <source>
        <strain evidence="4">ATCC 64411</strain>
    </source>
</reference>
<evidence type="ECO:0000313" key="4">
    <source>
        <dbReference type="EnsemblFungi" id="MAPG_06563T0"/>
    </source>
</evidence>
<dbReference type="AlphaFoldDB" id="A0A0C4E2C9"/>
<dbReference type="EnsemblFungi" id="MAPG_06563T0">
    <property type="protein sequence ID" value="MAPG_06563T0"/>
    <property type="gene ID" value="MAPG_06563"/>
</dbReference>
<evidence type="ECO:0000256" key="2">
    <source>
        <dbReference type="SAM" id="SignalP"/>
    </source>
</evidence>